<dbReference type="GeneID" id="70134162"/>
<keyword evidence="7" id="KW-0456">Lyase</keyword>
<dbReference type="EMBL" id="JAGPXC010000013">
    <property type="protein sequence ID" value="KAH6643476.1"/>
    <property type="molecule type" value="Genomic_DNA"/>
</dbReference>
<keyword evidence="6" id="KW-0732">Signal</keyword>
<evidence type="ECO:0000256" key="4">
    <source>
        <dbReference type="ARBA" id="ARBA00023277"/>
    </source>
</evidence>
<evidence type="ECO:0000313" key="7">
    <source>
        <dbReference type="EMBL" id="KAH6643476.1"/>
    </source>
</evidence>
<evidence type="ECO:0000313" key="8">
    <source>
        <dbReference type="Proteomes" id="UP000758603"/>
    </source>
</evidence>
<dbReference type="AlphaFoldDB" id="A0A9P8RFG3"/>
<dbReference type="SUPFAM" id="SSF51126">
    <property type="entry name" value="Pectin lyase-like"/>
    <property type="match status" value="1"/>
</dbReference>
<comment type="caution">
    <text evidence="7">The sequence shown here is derived from an EMBL/GenBank/DDBJ whole genome shotgun (WGS) entry which is preliminary data.</text>
</comment>
<keyword evidence="2" id="KW-0964">Secreted</keyword>
<dbReference type="InterPro" id="IPR012334">
    <property type="entry name" value="Pectin_lyas_fold"/>
</dbReference>
<keyword evidence="3" id="KW-0677">Repeat</keyword>
<dbReference type="Proteomes" id="UP000758603">
    <property type="component" value="Unassembled WGS sequence"/>
</dbReference>
<evidence type="ECO:0000256" key="3">
    <source>
        <dbReference type="ARBA" id="ARBA00022737"/>
    </source>
</evidence>
<keyword evidence="5" id="KW-0624">Polysaccharide degradation</keyword>
<protein>
    <submittedName>
        <fullName evidence="7">Pectin lyase fold/virulence factor</fullName>
    </submittedName>
</protein>
<dbReference type="GO" id="GO:0016829">
    <property type="term" value="F:lyase activity"/>
    <property type="evidence" value="ECO:0007669"/>
    <property type="project" value="UniProtKB-KW"/>
</dbReference>
<evidence type="ECO:0000256" key="1">
    <source>
        <dbReference type="ARBA" id="ARBA00004613"/>
    </source>
</evidence>
<gene>
    <name evidence="7" type="ORF">BKA67DRAFT_596206</name>
</gene>
<keyword evidence="4" id="KW-0119">Carbohydrate metabolism</keyword>
<comment type="subcellular location">
    <subcellularLocation>
        <location evidence="1">Secreted</location>
    </subcellularLocation>
</comment>
<dbReference type="GO" id="GO:0005576">
    <property type="term" value="C:extracellular region"/>
    <property type="evidence" value="ECO:0007669"/>
    <property type="project" value="UniProtKB-SubCell"/>
</dbReference>
<evidence type="ECO:0000256" key="2">
    <source>
        <dbReference type="ARBA" id="ARBA00022525"/>
    </source>
</evidence>
<keyword evidence="8" id="KW-1185">Reference proteome</keyword>
<sequence length="444" mass="48604">MVIWVLSSTVSALSNSAFIQEQPIEVNKSTTYEVLIRANDASANGTWTTVPLYSAIVAEINATTRSSKKYSTQFGVFDYDGTVQVSVTPNPTIFPVLSSVRIRPLSYGILPDPCNNIVVEVNDDIFNVVHLFTSEIETDPIAEQEAANRSDLVYYGPGYHELPGQLNLTSGQTLVAGTAVSIVNASDIAVRGRGFLSAAISIQYSSNIIIDGAFVSTGGFLVAQSQLIHARGWRSITSHQWGDGMDIYCSQDVLVEKVFIRSSDDCIALYQHRNDWWGNSSNITVRDPSLWADIAHPINVGTHGNPLSPETMDGVTFRNIDILDQREPQINYEGTIAFSIGDENSVQNVEIDDIRSNNAPGRGLKIVTVKDMAYNSDKSNGHTINTAAIYSYAEDCSVDFVDFQGLTINGLHVWDNMTKPSWYVTTDYVPAVVGSFVNNLTFSA</sequence>
<dbReference type="PANTHER" id="PTHR31736">
    <property type="match status" value="1"/>
</dbReference>
<accession>A0A9P8RFG3</accession>
<dbReference type="OrthoDB" id="187139at2759"/>
<feature type="chain" id="PRO_5040257146" evidence="6">
    <location>
        <begin position="17"/>
        <end position="444"/>
    </location>
</feature>
<dbReference type="GO" id="GO:0000272">
    <property type="term" value="P:polysaccharide catabolic process"/>
    <property type="evidence" value="ECO:0007669"/>
    <property type="project" value="UniProtKB-KW"/>
</dbReference>
<dbReference type="RefSeq" id="XP_045951406.1">
    <property type="nucleotide sequence ID" value="XM_046105271.1"/>
</dbReference>
<evidence type="ECO:0000256" key="5">
    <source>
        <dbReference type="ARBA" id="ARBA00023326"/>
    </source>
</evidence>
<reference evidence="7" key="1">
    <citation type="journal article" date="2021" name="Nat. Commun.">
        <title>Genetic determinants of endophytism in the Arabidopsis root mycobiome.</title>
        <authorList>
            <person name="Mesny F."/>
            <person name="Miyauchi S."/>
            <person name="Thiergart T."/>
            <person name="Pickel B."/>
            <person name="Atanasova L."/>
            <person name="Karlsson M."/>
            <person name="Huettel B."/>
            <person name="Barry K.W."/>
            <person name="Haridas S."/>
            <person name="Chen C."/>
            <person name="Bauer D."/>
            <person name="Andreopoulos W."/>
            <person name="Pangilinan J."/>
            <person name="LaButti K."/>
            <person name="Riley R."/>
            <person name="Lipzen A."/>
            <person name="Clum A."/>
            <person name="Drula E."/>
            <person name="Henrissat B."/>
            <person name="Kohler A."/>
            <person name="Grigoriev I.V."/>
            <person name="Martin F.M."/>
            <person name="Hacquard S."/>
        </authorList>
    </citation>
    <scope>NUCLEOTIDE SEQUENCE</scope>
    <source>
        <strain evidence="7">MPI-SDFR-AT-0073</strain>
    </source>
</reference>
<organism evidence="7 8">
    <name type="scientific">Truncatella angustata</name>
    <dbReference type="NCBI Taxonomy" id="152316"/>
    <lineage>
        <taxon>Eukaryota</taxon>
        <taxon>Fungi</taxon>
        <taxon>Dikarya</taxon>
        <taxon>Ascomycota</taxon>
        <taxon>Pezizomycotina</taxon>
        <taxon>Sordariomycetes</taxon>
        <taxon>Xylariomycetidae</taxon>
        <taxon>Amphisphaeriales</taxon>
        <taxon>Sporocadaceae</taxon>
        <taxon>Truncatella</taxon>
    </lineage>
</organism>
<evidence type="ECO:0000256" key="6">
    <source>
        <dbReference type="SAM" id="SignalP"/>
    </source>
</evidence>
<dbReference type="PANTHER" id="PTHR31736:SF9">
    <property type="entry name" value="ENDO-XYLOGALACTURONAN HYDROLASE A-RELATED"/>
    <property type="match status" value="1"/>
</dbReference>
<dbReference type="Gene3D" id="2.160.20.10">
    <property type="entry name" value="Single-stranded right-handed beta-helix, Pectin lyase-like"/>
    <property type="match status" value="1"/>
</dbReference>
<feature type="signal peptide" evidence="6">
    <location>
        <begin position="1"/>
        <end position="16"/>
    </location>
</feature>
<proteinExistence type="predicted"/>
<name>A0A9P8RFG3_9PEZI</name>
<dbReference type="InterPro" id="IPR011050">
    <property type="entry name" value="Pectin_lyase_fold/virulence"/>
</dbReference>